<dbReference type="NCBIfam" id="NF002469">
    <property type="entry name" value="PRK01712.1"/>
    <property type="match status" value="1"/>
</dbReference>
<dbReference type="Pfam" id="PF02599">
    <property type="entry name" value="CsrA"/>
    <property type="match status" value="1"/>
</dbReference>
<comment type="function">
    <text evidence="4">A translational regulator that binds mRNA to regulate translation initiation and/or mRNA stability. Usually binds in the 5'-UTR at or near the Shine-Dalgarno sequence preventing ribosome-binding, thus repressing translation. Its main target seems to be the major flagellin gene, while its function is anatagonized by FliW.</text>
</comment>
<proteinExistence type="inferred from homology"/>
<evidence type="ECO:0000313" key="5">
    <source>
        <dbReference type="EMBL" id="MFD2671988.1"/>
    </source>
</evidence>
<comment type="similarity">
    <text evidence="4">Belongs to the CsrA/RsmA family.</text>
</comment>
<protein>
    <recommendedName>
        <fullName evidence="4">Translational regulator CsrA</fullName>
    </recommendedName>
</protein>
<evidence type="ECO:0000256" key="1">
    <source>
        <dbReference type="ARBA" id="ARBA00022490"/>
    </source>
</evidence>
<evidence type="ECO:0000256" key="4">
    <source>
        <dbReference type="HAMAP-Rule" id="MF_00167"/>
    </source>
</evidence>
<keyword evidence="2 4" id="KW-0810">Translation regulation</keyword>
<keyword evidence="3 4" id="KW-0694">RNA-binding</keyword>
<dbReference type="SUPFAM" id="SSF117130">
    <property type="entry name" value="CsrA-like"/>
    <property type="match status" value="1"/>
</dbReference>
<accession>A0ABW5RAF1</accession>
<dbReference type="PANTHER" id="PTHR34984:SF1">
    <property type="entry name" value="CARBON STORAGE REGULATOR"/>
    <property type="match status" value="1"/>
</dbReference>
<keyword evidence="1 4" id="KW-0963">Cytoplasm</keyword>
<comment type="subunit">
    <text evidence="4">Homodimer; the beta-strands of each monomer intercalate to form a hydrophobic core, while the alpha-helices form wings that extend away from the core.</text>
</comment>
<organism evidence="5 6">
    <name type="scientific">Marinicrinis sediminis</name>
    <dbReference type="NCBI Taxonomy" id="1652465"/>
    <lineage>
        <taxon>Bacteria</taxon>
        <taxon>Bacillati</taxon>
        <taxon>Bacillota</taxon>
        <taxon>Bacilli</taxon>
        <taxon>Bacillales</taxon>
        <taxon>Paenibacillaceae</taxon>
    </lineage>
</organism>
<comment type="caution">
    <text evidence="5">The sequence shown here is derived from an EMBL/GenBank/DDBJ whole genome shotgun (WGS) entry which is preliminary data.</text>
</comment>
<keyword evidence="4" id="KW-0678">Repressor</keyword>
<dbReference type="Gene3D" id="2.60.40.4380">
    <property type="entry name" value="Translational regulator CsrA"/>
    <property type="match status" value="1"/>
</dbReference>
<evidence type="ECO:0000256" key="2">
    <source>
        <dbReference type="ARBA" id="ARBA00022845"/>
    </source>
</evidence>
<dbReference type="InterPro" id="IPR036107">
    <property type="entry name" value="CsrA_sf"/>
</dbReference>
<gene>
    <name evidence="4 5" type="primary">csrA</name>
    <name evidence="5" type="ORF">ACFSUC_10265</name>
</gene>
<dbReference type="Proteomes" id="UP001597497">
    <property type="component" value="Unassembled WGS sequence"/>
</dbReference>
<name>A0ABW5RAF1_9BACL</name>
<keyword evidence="4" id="KW-1005">Bacterial flagellum biogenesis</keyword>
<keyword evidence="6" id="KW-1185">Reference proteome</keyword>
<comment type="subcellular location">
    <subcellularLocation>
        <location evidence="4">Cytoplasm</location>
    </subcellularLocation>
</comment>
<dbReference type="PANTHER" id="PTHR34984">
    <property type="entry name" value="CARBON STORAGE REGULATOR"/>
    <property type="match status" value="1"/>
</dbReference>
<evidence type="ECO:0000256" key="3">
    <source>
        <dbReference type="ARBA" id="ARBA00022884"/>
    </source>
</evidence>
<dbReference type="RefSeq" id="WP_379929468.1">
    <property type="nucleotide sequence ID" value="NZ_JBHUMM010000023.1"/>
</dbReference>
<dbReference type="HAMAP" id="MF_00167">
    <property type="entry name" value="CsrA"/>
    <property type="match status" value="1"/>
</dbReference>
<dbReference type="InterPro" id="IPR003751">
    <property type="entry name" value="CsrA"/>
</dbReference>
<evidence type="ECO:0000313" key="6">
    <source>
        <dbReference type="Proteomes" id="UP001597497"/>
    </source>
</evidence>
<reference evidence="6" key="1">
    <citation type="journal article" date="2019" name="Int. J. Syst. Evol. Microbiol.">
        <title>The Global Catalogue of Microorganisms (GCM) 10K type strain sequencing project: providing services to taxonomists for standard genome sequencing and annotation.</title>
        <authorList>
            <consortium name="The Broad Institute Genomics Platform"/>
            <consortium name="The Broad Institute Genome Sequencing Center for Infectious Disease"/>
            <person name="Wu L."/>
            <person name="Ma J."/>
        </authorList>
    </citation>
    <scope>NUCLEOTIDE SEQUENCE [LARGE SCALE GENOMIC DNA]</scope>
    <source>
        <strain evidence="6">KCTC 33676</strain>
    </source>
</reference>
<sequence>MLILSRKPGESIMIGNDIEVTILSVEGDVVKVGVNAPRDISIHRKEIYIAIKEENEASFKQQATVDALKNFKKL</sequence>
<dbReference type="NCBIfam" id="TIGR00202">
    <property type="entry name" value="csrA"/>
    <property type="match status" value="1"/>
</dbReference>
<dbReference type="EMBL" id="JBHUMM010000023">
    <property type="protein sequence ID" value="MFD2671988.1"/>
    <property type="molecule type" value="Genomic_DNA"/>
</dbReference>